<dbReference type="EMBL" id="CP045809">
    <property type="protein sequence ID" value="QHN35706.1"/>
    <property type="molecule type" value="Genomic_DNA"/>
</dbReference>
<dbReference type="Pfam" id="PF18367">
    <property type="entry name" value="Rv2175c_C"/>
    <property type="match status" value="1"/>
</dbReference>
<dbReference type="RefSeq" id="WP_213243783.1">
    <property type="nucleotide sequence ID" value="NZ_CP045806.1"/>
</dbReference>
<dbReference type="Proteomes" id="UP001059836">
    <property type="component" value="Chromosome"/>
</dbReference>
<evidence type="ECO:0000259" key="1">
    <source>
        <dbReference type="Pfam" id="PF18367"/>
    </source>
</evidence>
<proteinExistence type="predicted"/>
<feature type="domain" description="Rv2175c C-terminal" evidence="1">
    <location>
        <begin position="67"/>
        <end position="121"/>
    </location>
</feature>
<name>A0ABX6IK36_9ACTN</name>
<keyword evidence="3" id="KW-0238">DNA-binding</keyword>
<dbReference type="InterPro" id="IPR048576">
    <property type="entry name" value="Rv2175c_wHTH"/>
</dbReference>
<organism evidence="3 4">
    <name type="scientific">Gordonia pseudamarae</name>
    <dbReference type="NCBI Taxonomy" id="2831662"/>
    <lineage>
        <taxon>Bacteria</taxon>
        <taxon>Bacillati</taxon>
        <taxon>Actinomycetota</taxon>
        <taxon>Actinomycetes</taxon>
        <taxon>Mycobacteriales</taxon>
        <taxon>Gordoniaceae</taxon>
        <taxon>Gordonia</taxon>
    </lineage>
</organism>
<dbReference type="GO" id="GO:0003677">
    <property type="term" value="F:DNA binding"/>
    <property type="evidence" value="ECO:0007669"/>
    <property type="project" value="UniProtKB-KW"/>
</dbReference>
<feature type="domain" description="DNA-binding protein Rv2175c wHTH" evidence="2">
    <location>
        <begin position="11"/>
        <end position="60"/>
    </location>
</feature>
<dbReference type="Pfam" id="PF21531">
    <property type="entry name" value="Rv2175c_wHTH"/>
    <property type="match status" value="1"/>
</dbReference>
<sequence>MASLPLSPGTTLPDGTDTLTVDQVAGHLGVSANRVRTLIRDHNLFAVSASGQPAIPALFFDDDGIAKHYTGLVDVLLDGGFTRDEALRWMFTTLDDLGIHPAEAIHTHSAREVIRRAQALAL</sequence>
<gene>
    <name evidence="3" type="ORF">GII31_13305</name>
</gene>
<protein>
    <submittedName>
        <fullName evidence="3">DNA-binding protein</fullName>
    </submittedName>
</protein>
<reference evidence="3" key="1">
    <citation type="journal article" date="2021" name="Nat. Microbiol.">
        <title>Cocultivation of an ultrasmall environmental parasitic bacterium with lytic ability against bacteria associated with wastewater foams.</title>
        <authorList>
            <person name="Batinovic S."/>
            <person name="Rose J.J.A."/>
            <person name="Ratcliffe J."/>
            <person name="Seviour R.J."/>
            <person name="Petrovski S."/>
        </authorList>
    </citation>
    <scope>NUCLEOTIDE SEQUENCE</scope>
    <source>
        <strain evidence="3">CON9</strain>
    </source>
</reference>
<keyword evidence="4" id="KW-1185">Reference proteome</keyword>
<dbReference type="InterPro" id="IPR041098">
    <property type="entry name" value="Rv2175c_C"/>
</dbReference>
<accession>A0ABX6IK36</accession>
<evidence type="ECO:0000313" key="4">
    <source>
        <dbReference type="Proteomes" id="UP001059836"/>
    </source>
</evidence>
<evidence type="ECO:0000313" key="3">
    <source>
        <dbReference type="EMBL" id="QHN35706.1"/>
    </source>
</evidence>
<evidence type="ECO:0000259" key="2">
    <source>
        <dbReference type="Pfam" id="PF21531"/>
    </source>
</evidence>